<comment type="caution">
    <text evidence="8">The sequence shown here is derived from an EMBL/GenBank/DDBJ whole genome shotgun (WGS) entry which is preliminary data.</text>
</comment>
<proteinExistence type="inferred from homology"/>
<comment type="function">
    <text evidence="6">Catalyzes the formation of acetyl phosphate from acetate and ATP. Can also catalyze the reverse reaction.</text>
</comment>
<dbReference type="GO" id="GO:0005524">
    <property type="term" value="F:ATP binding"/>
    <property type="evidence" value="ECO:0007669"/>
    <property type="project" value="UniProtKB-KW"/>
</dbReference>
<comment type="cofactor">
    <cofactor evidence="6">
        <name>Mg(2+)</name>
        <dbReference type="ChEBI" id="CHEBI:18420"/>
    </cofactor>
    <cofactor evidence="6">
        <name>Mn(2+)</name>
        <dbReference type="ChEBI" id="CHEBI:29035"/>
    </cofactor>
    <text evidence="6">Mg(2+). Can also accept Mn(2+).</text>
</comment>
<protein>
    <recommendedName>
        <fullName evidence="6">Acetate kinase</fullName>
        <ecNumber evidence="6">2.7.2.1</ecNumber>
    </recommendedName>
    <alternativeName>
        <fullName evidence="6">Acetokinase</fullName>
    </alternativeName>
</protein>
<evidence type="ECO:0000256" key="3">
    <source>
        <dbReference type="ARBA" id="ARBA00022741"/>
    </source>
</evidence>
<dbReference type="GO" id="GO:0006083">
    <property type="term" value="P:acetate metabolic process"/>
    <property type="evidence" value="ECO:0007669"/>
    <property type="project" value="TreeGrafter"/>
</dbReference>
<dbReference type="Gene3D" id="3.30.420.40">
    <property type="match status" value="2"/>
</dbReference>
<sequence>MSAGAGGDTVSGQVLVLNTGSSSIKYRLIDMGTRRAVAGGLIERIGEDESVVTHDGVRTERRVADHEEGLKAVLAAFAEHGPPLDGVTAVGHRVVHGGSRFVTPVLIDDEVERAIEEMAPLAPLHNPANLEGIRVARRAFPGLPHVAVFDTAFHGTIPPHAHTYAVPREWTRKLGVRRYGFHGTSTAYVSRRAAALLGRPYDEVNSIVLHLGNGASATAVRGGRSVDTSMGITPLAGLVMGTRSGDVDPALGAYLGRVAGMDLAGVDAALNKESGLLGMCGVNDMREVWRLADAGDEDARLALDVYGYRVRAYIGAYYAALGRVDALVFTGGVGENSSRVRALAVNGLTRLGIEIDPERNAAESAEARVVSPEGAEVTVLVVPTNEELEIAEQTVACLGDA</sequence>
<gene>
    <name evidence="6 8" type="primary">ackA</name>
    <name evidence="8" type="ORF">GCM10011574_27540</name>
</gene>
<dbReference type="EC" id="2.7.2.1" evidence="6"/>
<feature type="binding site" evidence="6">
    <location>
        <position position="386"/>
    </location>
    <ligand>
        <name>Mg(2+)</name>
        <dbReference type="ChEBI" id="CHEBI:18420"/>
    </ligand>
</feature>
<comment type="pathway">
    <text evidence="6">Metabolic intermediate biosynthesis; acetyl-CoA biosynthesis; acetyl-CoA from acetate: step 1/2.</text>
</comment>
<feature type="binding site" evidence="6">
    <location>
        <position position="25"/>
    </location>
    <ligand>
        <name>ATP</name>
        <dbReference type="ChEBI" id="CHEBI:30616"/>
    </ligand>
</feature>
<accession>A0A8H9GY87</accession>
<comment type="catalytic activity">
    <reaction evidence="6">
        <text>acetate + ATP = acetyl phosphate + ADP</text>
        <dbReference type="Rhea" id="RHEA:11352"/>
        <dbReference type="ChEBI" id="CHEBI:22191"/>
        <dbReference type="ChEBI" id="CHEBI:30089"/>
        <dbReference type="ChEBI" id="CHEBI:30616"/>
        <dbReference type="ChEBI" id="CHEBI:456216"/>
        <dbReference type="EC" id="2.7.2.1"/>
    </reaction>
</comment>
<dbReference type="GO" id="GO:0000287">
    <property type="term" value="F:magnesium ion binding"/>
    <property type="evidence" value="ECO:0007669"/>
    <property type="project" value="UniProtKB-UniRule"/>
</dbReference>
<feature type="site" description="Transition state stabilizer" evidence="6">
    <location>
        <position position="182"/>
    </location>
</feature>
<evidence type="ECO:0000256" key="4">
    <source>
        <dbReference type="ARBA" id="ARBA00022777"/>
    </source>
</evidence>
<dbReference type="InterPro" id="IPR000890">
    <property type="entry name" value="Aliphatic_acid_kin_short-chain"/>
</dbReference>
<dbReference type="Proteomes" id="UP000653480">
    <property type="component" value="Unassembled WGS sequence"/>
</dbReference>
<dbReference type="UniPathway" id="UPA00340">
    <property type="reaction ID" value="UER00458"/>
</dbReference>
<dbReference type="PANTHER" id="PTHR21060:SF15">
    <property type="entry name" value="ACETATE KINASE-RELATED"/>
    <property type="match status" value="1"/>
</dbReference>
<dbReference type="GO" id="GO:0006085">
    <property type="term" value="P:acetyl-CoA biosynthetic process"/>
    <property type="evidence" value="ECO:0007669"/>
    <property type="project" value="UniProtKB-UniRule"/>
</dbReference>
<dbReference type="CDD" id="cd24010">
    <property type="entry name" value="ASKHA_NBD_AcK_PK"/>
    <property type="match status" value="1"/>
</dbReference>
<dbReference type="PIRSF" id="PIRSF000722">
    <property type="entry name" value="Acetate_prop_kin"/>
    <property type="match status" value="1"/>
</dbReference>
<reference evidence="8" key="1">
    <citation type="journal article" date="2014" name="Int. J. Syst. Evol. Microbiol.">
        <title>Complete genome sequence of Corynebacterium casei LMG S-19264T (=DSM 44701T), isolated from a smear-ripened cheese.</title>
        <authorList>
            <consortium name="US DOE Joint Genome Institute (JGI-PGF)"/>
            <person name="Walter F."/>
            <person name="Albersmeier A."/>
            <person name="Kalinowski J."/>
            <person name="Ruckert C."/>
        </authorList>
    </citation>
    <scope>NUCLEOTIDE SEQUENCE</scope>
    <source>
        <strain evidence="8">CGMCC 4.7138</strain>
    </source>
</reference>
<dbReference type="GO" id="GO:0008776">
    <property type="term" value="F:acetate kinase activity"/>
    <property type="evidence" value="ECO:0007669"/>
    <property type="project" value="UniProtKB-UniRule"/>
</dbReference>
<name>A0A8H9GY87_9ACTN</name>
<feature type="binding site" evidence="6">
    <location>
        <begin position="210"/>
        <end position="214"/>
    </location>
    <ligand>
        <name>ATP</name>
        <dbReference type="ChEBI" id="CHEBI:30616"/>
    </ligand>
</feature>
<evidence type="ECO:0000313" key="8">
    <source>
        <dbReference type="EMBL" id="GGO10705.1"/>
    </source>
</evidence>
<feature type="binding site" evidence="6">
    <location>
        <position position="93"/>
    </location>
    <ligand>
        <name>substrate</name>
    </ligand>
</feature>
<evidence type="ECO:0000313" key="9">
    <source>
        <dbReference type="Proteomes" id="UP000653480"/>
    </source>
</evidence>
<dbReference type="GO" id="GO:0005737">
    <property type="term" value="C:cytoplasm"/>
    <property type="evidence" value="ECO:0007669"/>
    <property type="project" value="UniProtKB-SubCell"/>
</dbReference>
<keyword evidence="4 6" id="KW-0418">Kinase</keyword>
<feature type="binding site" evidence="6">
    <location>
        <begin position="284"/>
        <end position="286"/>
    </location>
    <ligand>
        <name>ATP</name>
        <dbReference type="ChEBI" id="CHEBI:30616"/>
    </ligand>
</feature>
<keyword evidence="6" id="KW-0460">Magnesium</keyword>
<comment type="similarity">
    <text evidence="1 6 7">Belongs to the acetokinase family.</text>
</comment>
<feature type="active site" description="Proton donor/acceptor" evidence="6">
    <location>
        <position position="150"/>
    </location>
</feature>
<keyword evidence="6" id="KW-0963">Cytoplasm</keyword>
<organism evidence="8 9">
    <name type="scientific">Microbispora bryophytorum</name>
    <dbReference type="NCBI Taxonomy" id="1460882"/>
    <lineage>
        <taxon>Bacteria</taxon>
        <taxon>Bacillati</taxon>
        <taxon>Actinomycetota</taxon>
        <taxon>Actinomycetes</taxon>
        <taxon>Streptosporangiales</taxon>
        <taxon>Streptosporangiaceae</taxon>
        <taxon>Microbispora</taxon>
    </lineage>
</organism>
<feature type="binding site" evidence="6">
    <location>
        <begin position="332"/>
        <end position="336"/>
    </location>
    <ligand>
        <name>ATP</name>
        <dbReference type="ChEBI" id="CHEBI:30616"/>
    </ligand>
</feature>
<evidence type="ECO:0000256" key="6">
    <source>
        <dbReference type="HAMAP-Rule" id="MF_00020"/>
    </source>
</evidence>
<feature type="binding site" evidence="6">
    <location>
        <position position="18"/>
    </location>
    <ligand>
        <name>Mg(2+)</name>
        <dbReference type="ChEBI" id="CHEBI:18420"/>
    </ligand>
</feature>
<keyword evidence="9" id="KW-1185">Reference proteome</keyword>
<dbReference type="PRINTS" id="PR00471">
    <property type="entry name" value="ACETATEKNASE"/>
</dbReference>
<dbReference type="SUPFAM" id="SSF53067">
    <property type="entry name" value="Actin-like ATPase domain"/>
    <property type="match status" value="2"/>
</dbReference>
<dbReference type="NCBIfam" id="TIGR00016">
    <property type="entry name" value="ackA"/>
    <property type="match status" value="1"/>
</dbReference>
<dbReference type="InterPro" id="IPR004372">
    <property type="entry name" value="Ac/propionate_kinase"/>
</dbReference>
<keyword evidence="5 6" id="KW-0067">ATP-binding</keyword>
<evidence type="ECO:0000256" key="7">
    <source>
        <dbReference type="RuleBase" id="RU003835"/>
    </source>
</evidence>
<evidence type="ECO:0000256" key="5">
    <source>
        <dbReference type="ARBA" id="ARBA00022840"/>
    </source>
</evidence>
<keyword evidence="6" id="KW-0479">Metal-binding</keyword>
<keyword evidence="3 6" id="KW-0547">Nucleotide-binding</keyword>
<reference evidence="8" key="2">
    <citation type="submission" date="2020-09" db="EMBL/GenBank/DDBJ databases">
        <authorList>
            <person name="Sun Q."/>
            <person name="Zhou Y."/>
        </authorList>
    </citation>
    <scope>NUCLEOTIDE SEQUENCE</scope>
    <source>
        <strain evidence="8">CGMCC 4.7138</strain>
    </source>
</reference>
<dbReference type="InterPro" id="IPR023865">
    <property type="entry name" value="Aliphatic_acid_kinase_CS"/>
</dbReference>
<evidence type="ECO:0000256" key="2">
    <source>
        <dbReference type="ARBA" id="ARBA00022679"/>
    </source>
</evidence>
<dbReference type="PROSITE" id="PS01075">
    <property type="entry name" value="ACETATE_KINASE_1"/>
    <property type="match status" value="1"/>
</dbReference>
<keyword evidence="2 6" id="KW-0808">Transferase</keyword>
<comment type="subcellular location">
    <subcellularLocation>
        <location evidence="6">Cytoplasm</location>
    </subcellularLocation>
</comment>
<dbReference type="Pfam" id="PF00871">
    <property type="entry name" value="Acetate_kinase"/>
    <property type="match status" value="1"/>
</dbReference>
<dbReference type="EMBL" id="BMMN01000004">
    <property type="protein sequence ID" value="GGO10705.1"/>
    <property type="molecule type" value="Genomic_DNA"/>
</dbReference>
<evidence type="ECO:0000256" key="1">
    <source>
        <dbReference type="ARBA" id="ARBA00008748"/>
    </source>
</evidence>
<comment type="subunit">
    <text evidence="6">Homodimer.</text>
</comment>
<dbReference type="InterPro" id="IPR043129">
    <property type="entry name" value="ATPase_NBD"/>
</dbReference>
<feature type="site" description="Transition state stabilizer" evidence="6">
    <location>
        <position position="243"/>
    </location>
</feature>
<dbReference type="HAMAP" id="MF_00020">
    <property type="entry name" value="Acetate_kinase"/>
    <property type="match status" value="1"/>
</dbReference>
<dbReference type="PANTHER" id="PTHR21060">
    <property type="entry name" value="ACETATE KINASE"/>
    <property type="match status" value="1"/>
</dbReference>
<dbReference type="AlphaFoldDB" id="A0A8H9GY87"/>